<evidence type="ECO:0000313" key="1">
    <source>
        <dbReference type="EMBL" id="CAL6062197.1"/>
    </source>
</evidence>
<dbReference type="EMBL" id="CAXDID020000238">
    <property type="protein sequence ID" value="CAL6062197.1"/>
    <property type="molecule type" value="Genomic_DNA"/>
</dbReference>
<proteinExistence type="predicted"/>
<organism evidence="1 2">
    <name type="scientific">Hexamita inflata</name>
    <dbReference type="NCBI Taxonomy" id="28002"/>
    <lineage>
        <taxon>Eukaryota</taxon>
        <taxon>Metamonada</taxon>
        <taxon>Diplomonadida</taxon>
        <taxon>Hexamitidae</taxon>
        <taxon>Hexamitinae</taxon>
        <taxon>Hexamita</taxon>
    </lineage>
</organism>
<evidence type="ECO:0000313" key="2">
    <source>
        <dbReference type="Proteomes" id="UP001642409"/>
    </source>
</evidence>
<accession>A0ABP1KHM1</accession>
<gene>
    <name evidence="1" type="ORF">HINF_LOCUS50073</name>
</gene>
<protein>
    <submittedName>
        <fullName evidence="1">Hypothetical_protein</fullName>
    </submittedName>
</protein>
<sequence length="233" mass="26738">MMLVQVLCYGPITHILPQFNNLQVIPDAAREICPNLHTLDFAYDFFRYEETDISTAYLAHMIADSYAHCPSSIIQGAKSTEEYREGQLCIDTLSANQMNIDMHYKISDISDAIFEFLFNSNYYSTCFKTQKEFKQEFEKFLLAVTAEYYAEHIGGKVITDKMLGKIHGGQCGQISLDQATFMLNYEMNWTRRGIEMGVEWARQLSAEQFKDNLEADVIKFEAYVNGSICNVIN</sequence>
<comment type="caution">
    <text evidence="1">The sequence shown here is derived from an EMBL/GenBank/DDBJ whole genome shotgun (WGS) entry which is preliminary data.</text>
</comment>
<name>A0ABP1KHM1_9EUKA</name>
<reference evidence="1 2" key="1">
    <citation type="submission" date="2024-07" db="EMBL/GenBank/DDBJ databases">
        <authorList>
            <person name="Akdeniz Z."/>
        </authorList>
    </citation>
    <scope>NUCLEOTIDE SEQUENCE [LARGE SCALE GENOMIC DNA]</scope>
</reference>
<dbReference type="Proteomes" id="UP001642409">
    <property type="component" value="Unassembled WGS sequence"/>
</dbReference>
<keyword evidence="2" id="KW-1185">Reference proteome</keyword>